<keyword evidence="3" id="KW-0808">Transferase</keyword>
<feature type="domain" description="Bacterial sugar transferase" evidence="2">
    <location>
        <begin position="12"/>
        <end position="185"/>
    </location>
</feature>
<proteinExistence type="inferred from homology"/>
<name>A0A7X5R1S5_9MICO</name>
<keyword evidence="4" id="KW-1185">Reference proteome</keyword>
<comment type="similarity">
    <text evidence="1">Belongs to the bacterial sugar transferase family.</text>
</comment>
<gene>
    <name evidence="3" type="ORF">FHX76_002016</name>
</gene>
<dbReference type="RefSeq" id="WP_279587633.1">
    <property type="nucleotide sequence ID" value="NZ_JAAMOX010000002.1"/>
</dbReference>
<dbReference type="EMBL" id="JAAMOX010000002">
    <property type="protein sequence ID" value="NIH54120.1"/>
    <property type="molecule type" value="Genomic_DNA"/>
</dbReference>
<evidence type="ECO:0000259" key="2">
    <source>
        <dbReference type="Pfam" id="PF02397"/>
    </source>
</evidence>
<dbReference type="InterPro" id="IPR003362">
    <property type="entry name" value="Bact_transf"/>
</dbReference>
<dbReference type="Pfam" id="PF02397">
    <property type="entry name" value="Bac_transf"/>
    <property type="match status" value="1"/>
</dbReference>
<dbReference type="PANTHER" id="PTHR30576:SF8">
    <property type="entry name" value="UNDECAPRENYL-PHOSPHATE GALACTOSE PHOSPHOTRANSFERASE"/>
    <property type="match status" value="1"/>
</dbReference>
<sequence length="207" mass="23260">MASNRRTYDMIKRPADVLLGLLLLIVTLPIQAVVGVLVRRKLGSPVLFRQQRPGLGGKVFTLYKFRTMRDIDEAAGVVSDEDRLTPFGTALRSTSLDELPTLWNVVKGDMSMIGPRPLLVEYLKVYSPEQARRHEVRPGMTGLAQVSGRNAMSWEEKFRLDVEYVDKRSFWLDTKIFFATIRTVLVREGISAPGEATATKFTGSRDA</sequence>
<evidence type="ECO:0000313" key="4">
    <source>
        <dbReference type="Proteomes" id="UP000541033"/>
    </source>
</evidence>
<dbReference type="AlphaFoldDB" id="A0A7X5R1S5"/>
<comment type="caution">
    <text evidence="3">The sequence shown here is derived from an EMBL/GenBank/DDBJ whole genome shotgun (WGS) entry which is preliminary data.</text>
</comment>
<accession>A0A7X5R1S5</accession>
<organism evidence="3 4">
    <name type="scientific">Lysinibacter cavernae</name>
    <dbReference type="NCBI Taxonomy" id="1640652"/>
    <lineage>
        <taxon>Bacteria</taxon>
        <taxon>Bacillati</taxon>
        <taxon>Actinomycetota</taxon>
        <taxon>Actinomycetes</taxon>
        <taxon>Micrococcales</taxon>
        <taxon>Microbacteriaceae</taxon>
        <taxon>Lysinibacter</taxon>
    </lineage>
</organism>
<dbReference type="PANTHER" id="PTHR30576">
    <property type="entry name" value="COLANIC BIOSYNTHESIS UDP-GLUCOSE LIPID CARRIER TRANSFERASE"/>
    <property type="match status" value="1"/>
</dbReference>
<protein>
    <submittedName>
        <fullName evidence="3">Lipopolysaccharide/colanic/teichoic acid biosynthesis glycosyltransferase</fullName>
    </submittedName>
</protein>
<dbReference type="GO" id="GO:0016780">
    <property type="term" value="F:phosphotransferase activity, for other substituted phosphate groups"/>
    <property type="evidence" value="ECO:0007669"/>
    <property type="project" value="TreeGrafter"/>
</dbReference>
<reference evidence="3 4" key="1">
    <citation type="submission" date="2020-02" db="EMBL/GenBank/DDBJ databases">
        <title>Sequencing the genomes of 1000 actinobacteria strains.</title>
        <authorList>
            <person name="Klenk H.-P."/>
        </authorList>
    </citation>
    <scope>NUCLEOTIDE SEQUENCE [LARGE SCALE GENOMIC DNA]</scope>
    <source>
        <strain evidence="3 4">DSM 27960</strain>
    </source>
</reference>
<evidence type="ECO:0000256" key="1">
    <source>
        <dbReference type="ARBA" id="ARBA00006464"/>
    </source>
</evidence>
<evidence type="ECO:0000313" key="3">
    <source>
        <dbReference type="EMBL" id="NIH54120.1"/>
    </source>
</evidence>
<dbReference type="Proteomes" id="UP000541033">
    <property type="component" value="Unassembled WGS sequence"/>
</dbReference>